<reference evidence="2" key="1">
    <citation type="journal article" date="2024" name="Int. J. Syst. Evol. Microbiol.">
        <title>Polycladomyces zharkentensis sp. nov., a novel thermophilic cellulose- and starch-degrading member of the Bacillota from a geothermal aquifer in Kazakhstan.</title>
        <authorList>
            <person name="Mashzhan A."/>
            <person name="Kistaubayeva A."/>
            <person name="Javier-Lopez R."/>
            <person name="Bissenova U."/>
            <person name="Bissenbay A."/>
            <person name="Birkeland N.K."/>
        </authorList>
    </citation>
    <scope>NUCLEOTIDE SEQUENCE</scope>
    <source>
        <strain evidence="2">ZKZ2T</strain>
    </source>
</reference>
<name>A0ABS2WMI6_9BACL</name>
<evidence type="ECO:0000313" key="3">
    <source>
        <dbReference type="Proteomes" id="UP001177120"/>
    </source>
</evidence>
<protein>
    <submittedName>
        <fullName evidence="2">Sporulation protein</fullName>
    </submittedName>
</protein>
<proteinExistence type="predicted"/>
<organism evidence="2 3">
    <name type="scientific">Polycladomyces zharkentensis</name>
    <dbReference type="NCBI Taxonomy" id="2807616"/>
    <lineage>
        <taxon>Bacteria</taxon>
        <taxon>Bacillati</taxon>
        <taxon>Bacillota</taxon>
        <taxon>Bacilli</taxon>
        <taxon>Bacillales</taxon>
        <taxon>Thermoactinomycetaceae</taxon>
        <taxon>Polycladomyces</taxon>
    </lineage>
</organism>
<evidence type="ECO:0000256" key="1">
    <source>
        <dbReference type="SAM" id="SignalP"/>
    </source>
</evidence>
<sequence>MFKLLRSLVIAVALVVSSIAVLPSHSTNAYSSYDVVLYFPLDRYPETGGHIRDAIASGQPDVCTIERDGADERREESLAPYPPISGYDRDEWPMAMCLEGGAGADVRYISPNDNRGAGAWVSNQLEDYPDGTRVKFIVQ</sequence>
<evidence type="ECO:0000313" key="2">
    <source>
        <dbReference type="EMBL" id="MBN2910750.1"/>
    </source>
</evidence>
<dbReference type="RefSeq" id="WP_205496963.1">
    <property type="nucleotide sequence ID" value="NZ_JAFHAP010000016.1"/>
</dbReference>
<accession>A0ABS2WMI6</accession>
<keyword evidence="1" id="KW-0732">Signal</keyword>
<dbReference type="EMBL" id="JAFHAP010000016">
    <property type="protein sequence ID" value="MBN2910750.1"/>
    <property type="molecule type" value="Genomic_DNA"/>
</dbReference>
<feature type="chain" id="PRO_5047052945" evidence="1">
    <location>
        <begin position="30"/>
        <end position="139"/>
    </location>
</feature>
<keyword evidence="3" id="KW-1185">Reference proteome</keyword>
<dbReference type="Proteomes" id="UP001177120">
    <property type="component" value="Unassembled WGS sequence"/>
</dbReference>
<comment type="caution">
    <text evidence="2">The sequence shown here is derived from an EMBL/GenBank/DDBJ whole genome shotgun (WGS) entry which is preliminary data.</text>
</comment>
<feature type="signal peptide" evidence="1">
    <location>
        <begin position="1"/>
        <end position="29"/>
    </location>
</feature>
<gene>
    <name evidence="2" type="ORF">JQC72_14715</name>
</gene>